<sequence>MEGVKRAWSMNSLSAVIEEHLKDSISIILKRLCFLLGLNCPIPASQNAVYARPNILGLVVRTIFQIFWIVVILIGAYLDRIRLTDFPNRDSFFRNIYYAELKELTESGVFIDTGTYTNLTPGEIFGETLDFVFFFNTILGSMASLFMMTIQIIETWMTTNQNYLDKLVKENTGKHGSLYKTDIIILVILILGIFAAGVFSVFLTYQFFENIWEFPFMSIFWLHPSLASLLLSLSFARTYIAYASEYMEITKSRSPGTFGVAYTEMNRKVARFQVHHGALILILMIFVTTAIVTQVYGIVDLLANTSAHGRKDLATVEASLIFSLFLTLIAISVGGEKLKRASERAGEVALDMWITDSVKFQRQKGSKTMVSITESSEKSPARTDWKAEGTHPSLMHNVSNDDFIKLRLIVMEKPLLDVMGFFEIGMASMGSAIISIITYVMILTQFKSTENLDDTPFTDTIPKILGE</sequence>
<name>A0A7R8ZMD7_9CRUS</name>
<dbReference type="InterPro" id="IPR013604">
    <property type="entry name" value="7TM_chemorcpt"/>
</dbReference>
<gene>
    <name evidence="6" type="ORF">CTOB1V02_LOCUS4808</name>
</gene>
<dbReference type="GO" id="GO:0005886">
    <property type="term" value="C:plasma membrane"/>
    <property type="evidence" value="ECO:0007669"/>
    <property type="project" value="UniProtKB-SubCell"/>
</dbReference>
<keyword evidence="4" id="KW-1133">Transmembrane helix</keyword>
<evidence type="ECO:0000256" key="1">
    <source>
        <dbReference type="ARBA" id="ARBA00004651"/>
    </source>
</evidence>
<dbReference type="GO" id="GO:0050909">
    <property type="term" value="P:sensory perception of taste"/>
    <property type="evidence" value="ECO:0007669"/>
    <property type="project" value="InterPro"/>
</dbReference>
<proteinExistence type="predicted"/>
<accession>A0A7R8ZMD7</accession>
<dbReference type="EMBL" id="OB660968">
    <property type="protein sequence ID" value="CAD7226896.1"/>
    <property type="molecule type" value="Genomic_DNA"/>
</dbReference>
<evidence type="ECO:0000256" key="2">
    <source>
        <dbReference type="ARBA" id="ARBA00022475"/>
    </source>
</evidence>
<evidence type="ECO:0000256" key="3">
    <source>
        <dbReference type="ARBA" id="ARBA00022692"/>
    </source>
</evidence>
<dbReference type="Pfam" id="PF08395">
    <property type="entry name" value="7tm_7"/>
    <property type="match status" value="1"/>
</dbReference>
<evidence type="ECO:0000256" key="5">
    <source>
        <dbReference type="ARBA" id="ARBA00023136"/>
    </source>
</evidence>
<keyword evidence="3" id="KW-0812">Transmembrane</keyword>
<evidence type="ECO:0000313" key="6">
    <source>
        <dbReference type="EMBL" id="CAD7226896.1"/>
    </source>
</evidence>
<comment type="subcellular location">
    <subcellularLocation>
        <location evidence="1">Cell membrane</location>
        <topology evidence="1">Multi-pass membrane protein</topology>
    </subcellularLocation>
</comment>
<keyword evidence="2" id="KW-1003">Cell membrane</keyword>
<keyword evidence="5" id="KW-0472">Membrane</keyword>
<protein>
    <submittedName>
        <fullName evidence="6">Uncharacterized protein</fullName>
    </submittedName>
</protein>
<evidence type="ECO:0000256" key="4">
    <source>
        <dbReference type="ARBA" id="ARBA00022989"/>
    </source>
</evidence>
<dbReference type="AlphaFoldDB" id="A0A7R8ZMD7"/>
<organism evidence="6">
    <name type="scientific">Cyprideis torosa</name>
    <dbReference type="NCBI Taxonomy" id="163714"/>
    <lineage>
        <taxon>Eukaryota</taxon>
        <taxon>Metazoa</taxon>
        <taxon>Ecdysozoa</taxon>
        <taxon>Arthropoda</taxon>
        <taxon>Crustacea</taxon>
        <taxon>Oligostraca</taxon>
        <taxon>Ostracoda</taxon>
        <taxon>Podocopa</taxon>
        <taxon>Podocopida</taxon>
        <taxon>Cytherocopina</taxon>
        <taxon>Cytheroidea</taxon>
        <taxon>Cytherideidae</taxon>
        <taxon>Cyprideis</taxon>
    </lineage>
</organism>
<reference evidence="6" key="1">
    <citation type="submission" date="2020-11" db="EMBL/GenBank/DDBJ databases">
        <authorList>
            <person name="Tran Van P."/>
        </authorList>
    </citation>
    <scope>NUCLEOTIDE SEQUENCE</scope>
</reference>